<dbReference type="GO" id="GO:0046872">
    <property type="term" value="F:metal ion binding"/>
    <property type="evidence" value="ECO:0007669"/>
    <property type="project" value="UniProtKB-KW"/>
</dbReference>
<dbReference type="InterPro" id="IPR001365">
    <property type="entry name" value="A_deaminase_dom"/>
</dbReference>
<keyword evidence="6" id="KW-0546">Nucleotide metabolism</keyword>
<dbReference type="RefSeq" id="XP_060281933.1">
    <property type="nucleotide sequence ID" value="XM_060424747.1"/>
</dbReference>
<evidence type="ECO:0000256" key="7">
    <source>
        <dbReference type="ARBA" id="ARBA00048787"/>
    </source>
</evidence>
<dbReference type="GO" id="GO:0046103">
    <property type="term" value="P:inosine biosynthetic process"/>
    <property type="evidence" value="ECO:0007669"/>
    <property type="project" value="TreeGrafter"/>
</dbReference>
<evidence type="ECO:0000256" key="1">
    <source>
        <dbReference type="ARBA" id="ARBA00001947"/>
    </source>
</evidence>
<keyword evidence="4 9" id="KW-0378">Hydrolase</keyword>
<dbReference type="Proteomes" id="UP001244011">
    <property type="component" value="Unassembled WGS sequence"/>
</dbReference>
<comment type="catalytic activity">
    <reaction evidence="7">
        <text>N(6)-methyl-AMP + H2O + H(+) = IMP + methylamine</text>
        <dbReference type="Rhea" id="RHEA:16001"/>
        <dbReference type="ChEBI" id="CHEBI:15377"/>
        <dbReference type="ChEBI" id="CHEBI:15378"/>
        <dbReference type="ChEBI" id="CHEBI:58053"/>
        <dbReference type="ChEBI" id="CHEBI:59338"/>
        <dbReference type="ChEBI" id="CHEBI:144842"/>
    </reaction>
    <physiologicalReaction direction="left-to-right" evidence="7">
        <dbReference type="Rhea" id="RHEA:16002"/>
    </physiologicalReaction>
</comment>
<gene>
    <name evidence="9" type="ORF">QBC33DRAFT_454833</name>
</gene>
<evidence type="ECO:0000259" key="8">
    <source>
        <dbReference type="Pfam" id="PF00962"/>
    </source>
</evidence>
<dbReference type="GO" id="GO:0006154">
    <property type="term" value="P:adenosine catabolic process"/>
    <property type="evidence" value="ECO:0007669"/>
    <property type="project" value="TreeGrafter"/>
</dbReference>
<dbReference type="Pfam" id="PF00962">
    <property type="entry name" value="A_deaminase"/>
    <property type="match status" value="1"/>
</dbReference>
<dbReference type="PANTHER" id="PTHR11409:SF42">
    <property type="entry name" value="ADENOSINE DEAMINASE-LIKE PROTEIN"/>
    <property type="match status" value="1"/>
</dbReference>
<dbReference type="InterPro" id="IPR032466">
    <property type="entry name" value="Metal_Hydrolase"/>
</dbReference>
<comment type="cofactor">
    <cofactor evidence="1">
        <name>Zn(2+)</name>
        <dbReference type="ChEBI" id="CHEBI:29105"/>
    </cofactor>
</comment>
<evidence type="ECO:0000256" key="6">
    <source>
        <dbReference type="ARBA" id="ARBA00023080"/>
    </source>
</evidence>
<dbReference type="PANTHER" id="PTHR11409">
    <property type="entry name" value="ADENOSINE DEAMINASE"/>
    <property type="match status" value="1"/>
</dbReference>
<sequence>MTSPARQNLDFKALPKLELHAHLSGSISRQCLHEIWQRKKNSGETSLADPLVEMPVGKHDYDLTTFFPLFSSYIYHLVDSSWALTLTTTSVLRDFAADGVVYLELRTTPRAIPKAGISKAQYVETILSAIEAFQGGSGTESGNGIGTGTGTPAHRLRTRLILSVDRRNSLPEALEVVALAEQFQTRGVVGVDLCGDPLRGGIGALAPAFGRAHAVAGLGITLHFAEAEASGTDEELRMLLSWKPDRIGHVIHVGDEVRRQICGMGGMGLELCLSCNVYAGMITGGFEGHHFGEWRRVEECVVVLCTDDVGVFGSPLSNEYALVAKHFGLSRPEICALARKGIDVIFGDEEEKERLRRIMWTE</sequence>
<keyword evidence="3" id="KW-0479">Metal-binding</keyword>
<feature type="domain" description="Adenosine deaminase" evidence="8">
    <location>
        <begin position="15"/>
        <end position="356"/>
    </location>
</feature>
<protein>
    <submittedName>
        <fullName evidence="9">Metallo-dependent hydrolase</fullName>
    </submittedName>
</protein>
<evidence type="ECO:0000256" key="5">
    <source>
        <dbReference type="ARBA" id="ARBA00022833"/>
    </source>
</evidence>
<keyword evidence="10" id="KW-1185">Reference proteome</keyword>
<dbReference type="InterPro" id="IPR006330">
    <property type="entry name" value="Ado/ade_deaminase"/>
</dbReference>
<dbReference type="EMBL" id="MU839014">
    <property type="protein sequence ID" value="KAK1765720.1"/>
    <property type="molecule type" value="Genomic_DNA"/>
</dbReference>
<proteinExistence type="inferred from homology"/>
<dbReference type="GO" id="GO:0009117">
    <property type="term" value="P:nucleotide metabolic process"/>
    <property type="evidence" value="ECO:0007669"/>
    <property type="project" value="UniProtKB-KW"/>
</dbReference>
<dbReference type="CDD" id="cd00443">
    <property type="entry name" value="ADA_AMPD"/>
    <property type="match status" value="1"/>
</dbReference>
<dbReference type="SUPFAM" id="SSF51556">
    <property type="entry name" value="Metallo-dependent hydrolases"/>
    <property type="match status" value="1"/>
</dbReference>
<evidence type="ECO:0000313" key="9">
    <source>
        <dbReference type="EMBL" id="KAK1765720.1"/>
    </source>
</evidence>
<dbReference type="AlphaFoldDB" id="A0AAJ0FM31"/>
<keyword evidence="5" id="KW-0862">Zinc</keyword>
<comment type="caution">
    <text evidence="9">The sequence shown here is derived from an EMBL/GenBank/DDBJ whole genome shotgun (WGS) entry which is preliminary data.</text>
</comment>
<evidence type="ECO:0000256" key="4">
    <source>
        <dbReference type="ARBA" id="ARBA00022801"/>
    </source>
</evidence>
<evidence type="ECO:0000256" key="2">
    <source>
        <dbReference type="ARBA" id="ARBA00006676"/>
    </source>
</evidence>
<comment type="similarity">
    <text evidence="2">Belongs to the metallo-dependent hydrolases superfamily. Adenosine and AMP deaminases family.</text>
</comment>
<reference evidence="9" key="1">
    <citation type="submission" date="2023-06" db="EMBL/GenBank/DDBJ databases">
        <title>Genome-scale phylogeny and comparative genomics of the fungal order Sordariales.</title>
        <authorList>
            <consortium name="Lawrence Berkeley National Laboratory"/>
            <person name="Hensen N."/>
            <person name="Bonometti L."/>
            <person name="Westerberg I."/>
            <person name="Brannstrom I.O."/>
            <person name="Guillou S."/>
            <person name="Cros-Aarteil S."/>
            <person name="Calhoun S."/>
            <person name="Haridas S."/>
            <person name="Kuo A."/>
            <person name="Mondo S."/>
            <person name="Pangilinan J."/>
            <person name="Riley R."/>
            <person name="Labutti K."/>
            <person name="Andreopoulos B."/>
            <person name="Lipzen A."/>
            <person name="Chen C."/>
            <person name="Yanf M."/>
            <person name="Daum C."/>
            <person name="Ng V."/>
            <person name="Clum A."/>
            <person name="Steindorff A."/>
            <person name="Ohm R."/>
            <person name="Martin F."/>
            <person name="Silar P."/>
            <person name="Natvig D."/>
            <person name="Lalanne C."/>
            <person name="Gautier V."/>
            <person name="Ament-Velasquez S.L."/>
            <person name="Kruys A."/>
            <person name="Hutchinson M.I."/>
            <person name="Powell A.J."/>
            <person name="Barry K."/>
            <person name="Miller A.N."/>
            <person name="Grigoriev I.V."/>
            <person name="Debuchy R."/>
            <person name="Gladieux P."/>
            <person name="Thoren M.H."/>
            <person name="Johannesson H."/>
        </authorList>
    </citation>
    <scope>NUCLEOTIDE SEQUENCE</scope>
    <source>
        <strain evidence="9">8032-3</strain>
    </source>
</reference>
<dbReference type="GeneID" id="85307934"/>
<name>A0AAJ0FM31_9PEZI</name>
<evidence type="ECO:0000313" key="10">
    <source>
        <dbReference type="Proteomes" id="UP001244011"/>
    </source>
</evidence>
<dbReference type="GO" id="GO:0004000">
    <property type="term" value="F:adenosine deaminase activity"/>
    <property type="evidence" value="ECO:0007669"/>
    <property type="project" value="TreeGrafter"/>
</dbReference>
<organism evidence="9 10">
    <name type="scientific">Phialemonium atrogriseum</name>
    <dbReference type="NCBI Taxonomy" id="1093897"/>
    <lineage>
        <taxon>Eukaryota</taxon>
        <taxon>Fungi</taxon>
        <taxon>Dikarya</taxon>
        <taxon>Ascomycota</taxon>
        <taxon>Pezizomycotina</taxon>
        <taxon>Sordariomycetes</taxon>
        <taxon>Sordariomycetidae</taxon>
        <taxon>Cephalothecales</taxon>
        <taxon>Cephalothecaceae</taxon>
        <taxon>Phialemonium</taxon>
    </lineage>
</organism>
<accession>A0AAJ0FM31</accession>
<dbReference type="Gene3D" id="3.20.20.140">
    <property type="entry name" value="Metal-dependent hydrolases"/>
    <property type="match status" value="1"/>
</dbReference>
<evidence type="ECO:0000256" key="3">
    <source>
        <dbReference type="ARBA" id="ARBA00022723"/>
    </source>
</evidence>